<feature type="transmembrane region" description="Helical" evidence="1">
    <location>
        <begin position="268"/>
        <end position="288"/>
    </location>
</feature>
<dbReference type="InterPro" id="IPR029044">
    <property type="entry name" value="Nucleotide-diphossugar_trans"/>
</dbReference>
<feature type="transmembrane region" description="Helical" evidence="1">
    <location>
        <begin position="237"/>
        <end position="256"/>
    </location>
</feature>
<name>S5TXT0_9GAMM</name>
<keyword evidence="1" id="KW-1133">Transmembrane helix</keyword>
<dbReference type="KEGG" id="cza:CYCME_1445"/>
<protein>
    <recommendedName>
        <fullName evidence="2">Glycosyltransferase 2-like domain-containing protein</fullName>
    </recommendedName>
</protein>
<dbReference type="RefSeq" id="WP_020932611.1">
    <property type="nucleotide sequence ID" value="NC_021917.1"/>
</dbReference>
<reference evidence="4" key="2">
    <citation type="journal article" date="2016" name="Environ. Microbiol. Rep.">
        <title>Analysis of defence systems and a conjugative IncP-1 plasmid in the marine polyaromatic hydrocarbons-degrading bacterium Cycloclasticus sp. 78-ME.</title>
        <authorList>
            <person name="Yakimov M.M."/>
            <person name="Crisafi F."/>
            <person name="Messina E."/>
            <person name="Smedile F."/>
            <person name="Lopatina A."/>
            <person name="Denaro R."/>
            <person name="Pieper D.H."/>
            <person name="Golyshin P.N."/>
            <person name="Giuliano L."/>
        </authorList>
    </citation>
    <scope>NUCLEOTIDE SEQUENCE [LARGE SCALE GENOMIC DNA]</scope>
    <source>
        <strain evidence="4">78-ME</strain>
    </source>
</reference>
<organism evidence="3 4">
    <name type="scientific">Cycloclasticus zancles 78-ME</name>
    <dbReference type="NCBI Taxonomy" id="1198232"/>
    <lineage>
        <taxon>Bacteria</taxon>
        <taxon>Pseudomonadati</taxon>
        <taxon>Pseudomonadota</taxon>
        <taxon>Gammaproteobacteria</taxon>
        <taxon>Thiotrichales</taxon>
        <taxon>Piscirickettsiaceae</taxon>
        <taxon>Cycloclasticus</taxon>
    </lineage>
</organism>
<dbReference type="PATRIC" id="fig|1198232.3.peg.1431"/>
<dbReference type="Proteomes" id="UP000015380">
    <property type="component" value="Chromosome"/>
</dbReference>
<evidence type="ECO:0000259" key="2">
    <source>
        <dbReference type="Pfam" id="PF00535"/>
    </source>
</evidence>
<sequence>MKLDNPTFSILIGLVSTEDADRVLEAIDVLSSQEGNHSYEIIIADRMHTTVSDTIRKNYPQITLLPCPPTMSLPMLRTLAFDKAKGEFIVVIEDHNVPSKNWLASFYDAFQKASPDTVAVGGCVENGVTATPLDWATFLCEYSFFLSPVQEGESDVIPGMNVCYRHSVLKGLDRNLLTSGFWETTVHPVLLQNGKKLYSTNDIKLFHSKEFSFALFAKQRFIYSRYYAGLRFKKSDYLHRISACAATVALPPLLLFRMYKQMRSKGRFFSEFKSALPTLFVFTIIWALGEMQGYIFGPGDALAKIE</sequence>
<evidence type="ECO:0000256" key="1">
    <source>
        <dbReference type="SAM" id="Phobius"/>
    </source>
</evidence>
<keyword evidence="4" id="KW-1185">Reference proteome</keyword>
<keyword evidence="1" id="KW-0812">Transmembrane</keyword>
<reference evidence="3 4" key="1">
    <citation type="submission" date="2013-05" db="EMBL/GenBank/DDBJ databases">
        <title>Between feast and famine: a lifestyle of most important marine PAH-degrading bacterium Cycloclasticus sp. 7ME.</title>
        <authorList>
            <person name="Yakimov M.M."/>
            <person name="Messina E."/>
            <person name="Genovese M."/>
            <person name="Denaro R."/>
            <person name="Crisafi F."/>
            <person name="Russo D."/>
            <person name="Cappello S."/>
            <person name="Santisi S."/>
            <person name="Smedile F."/>
            <person name="Golyshina O.V."/>
            <person name="Tran H."/>
            <person name="Pieper D.H."/>
            <person name="Golyshin P.N."/>
            <person name="Giuliano L."/>
        </authorList>
    </citation>
    <scope>NUCLEOTIDE SEQUENCE [LARGE SCALE GENOMIC DNA]</scope>
    <source>
        <strain evidence="3 4">78-ME</strain>
    </source>
</reference>
<dbReference type="EMBL" id="CP005996">
    <property type="protein sequence ID" value="AGS39773.1"/>
    <property type="molecule type" value="Genomic_DNA"/>
</dbReference>
<dbReference type="SUPFAM" id="SSF53448">
    <property type="entry name" value="Nucleotide-diphospho-sugar transferases"/>
    <property type="match status" value="1"/>
</dbReference>
<evidence type="ECO:0000313" key="3">
    <source>
        <dbReference type="EMBL" id="AGS39773.1"/>
    </source>
</evidence>
<gene>
    <name evidence="3" type="ORF">CYCME_1445</name>
</gene>
<accession>S5TXT0</accession>
<dbReference type="Pfam" id="PF00535">
    <property type="entry name" value="Glycos_transf_2"/>
    <property type="match status" value="1"/>
</dbReference>
<dbReference type="Gene3D" id="3.90.550.10">
    <property type="entry name" value="Spore Coat Polysaccharide Biosynthesis Protein SpsA, Chain A"/>
    <property type="match status" value="1"/>
</dbReference>
<dbReference type="eggNOG" id="COG0463">
    <property type="taxonomic scope" value="Bacteria"/>
</dbReference>
<evidence type="ECO:0000313" key="4">
    <source>
        <dbReference type="Proteomes" id="UP000015380"/>
    </source>
</evidence>
<dbReference type="AlphaFoldDB" id="S5TXT0"/>
<dbReference type="HOGENOM" id="CLU_902833_0_0_6"/>
<dbReference type="InterPro" id="IPR001173">
    <property type="entry name" value="Glyco_trans_2-like"/>
</dbReference>
<keyword evidence="1" id="KW-0472">Membrane</keyword>
<proteinExistence type="predicted"/>
<feature type="domain" description="Glycosyltransferase 2-like" evidence="2">
    <location>
        <begin position="20"/>
        <end position="130"/>
    </location>
</feature>